<keyword evidence="2" id="KW-1185">Reference proteome</keyword>
<name>A0A822ZDN6_NELNU</name>
<dbReference type="EMBL" id="DUZY01000006">
    <property type="protein sequence ID" value="DAD43007.1"/>
    <property type="molecule type" value="Genomic_DNA"/>
</dbReference>
<dbReference type="PANTHER" id="PTHR21726:SF61">
    <property type="entry name" value="DNAA INITIATOR-ASSOCIATING PROTEIN"/>
    <property type="match status" value="1"/>
</dbReference>
<reference evidence="1 2" key="1">
    <citation type="journal article" date="2020" name="Mol. Biol. Evol.">
        <title>Distinct Expression and Methylation Patterns for Genes with Different Fates following a Single Whole-Genome Duplication in Flowering Plants.</title>
        <authorList>
            <person name="Shi T."/>
            <person name="Rahmani R.S."/>
            <person name="Gugger P.F."/>
            <person name="Wang M."/>
            <person name="Li H."/>
            <person name="Zhang Y."/>
            <person name="Li Z."/>
            <person name="Wang Q."/>
            <person name="Van de Peer Y."/>
            <person name="Marchal K."/>
            <person name="Chen J."/>
        </authorList>
    </citation>
    <scope>NUCLEOTIDE SEQUENCE [LARGE SCALE GENOMIC DNA]</scope>
    <source>
        <tissue evidence="1">Leaf</tissue>
    </source>
</reference>
<accession>A0A822ZDN6</accession>
<proteinExistence type="predicted"/>
<dbReference type="AlphaFoldDB" id="A0A822ZDN6"/>
<protein>
    <submittedName>
        <fullName evidence="1">Uncharacterized protein</fullName>
    </submittedName>
</protein>
<evidence type="ECO:0000313" key="1">
    <source>
        <dbReference type="EMBL" id="DAD43007.1"/>
    </source>
</evidence>
<evidence type="ECO:0000313" key="2">
    <source>
        <dbReference type="Proteomes" id="UP000607653"/>
    </source>
</evidence>
<dbReference type="PANTHER" id="PTHR21726">
    <property type="entry name" value="PHOSPHATIDYLINOSITOL N-ACETYLGLUCOSAMINYLTRANSFERASE SUBUNIT P DOWN SYNDROME CRITICAL REGION PROTEIN 5 -RELATED"/>
    <property type="match status" value="1"/>
</dbReference>
<comment type="caution">
    <text evidence="1">The sequence shown here is derived from an EMBL/GenBank/DDBJ whole genome shotgun (WGS) entry which is preliminary data.</text>
</comment>
<organism evidence="1 2">
    <name type="scientific">Nelumbo nucifera</name>
    <name type="common">Sacred lotus</name>
    <dbReference type="NCBI Taxonomy" id="4432"/>
    <lineage>
        <taxon>Eukaryota</taxon>
        <taxon>Viridiplantae</taxon>
        <taxon>Streptophyta</taxon>
        <taxon>Embryophyta</taxon>
        <taxon>Tracheophyta</taxon>
        <taxon>Spermatophyta</taxon>
        <taxon>Magnoliopsida</taxon>
        <taxon>Proteales</taxon>
        <taxon>Nelumbonaceae</taxon>
        <taxon>Nelumbo</taxon>
    </lineage>
</organism>
<sequence length="99" mass="11333">MHAELLFGNITLSHVDGMASFLTGPPAYKLDALADTFWRSYSCNLSFKEAKEGFLLRSFLFDCIIECLDSKYSHYCKSRYNTWGKLPLHMSGELLLQEV</sequence>
<gene>
    <name evidence="1" type="ORF">HUJ06_001236</name>
</gene>
<dbReference type="Proteomes" id="UP000607653">
    <property type="component" value="Unassembled WGS sequence"/>
</dbReference>